<protein>
    <recommendedName>
        <fullName evidence="9">Myosin motor domain-containing protein</fullName>
    </recommendedName>
</protein>
<feature type="region of interest" description="Disordered" evidence="8">
    <location>
        <begin position="1"/>
        <end position="28"/>
    </location>
</feature>
<dbReference type="SUPFAM" id="SSF52540">
    <property type="entry name" value="P-loop containing nucleoside triphosphate hydrolases"/>
    <property type="match status" value="1"/>
</dbReference>
<feature type="compositionally biased region" description="Polar residues" evidence="8">
    <location>
        <begin position="740"/>
        <end position="764"/>
    </location>
</feature>
<feature type="region of interest" description="Disordered" evidence="8">
    <location>
        <begin position="740"/>
        <end position="783"/>
    </location>
</feature>
<dbReference type="GO" id="GO:0051015">
    <property type="term" value="F:actin filament binding"/>
    <property type="evidence" value="ECO:0007669"/>
    <property type="project" value="TreeGrafter"/>
</dbReference>
<dbReference type="Gene3D" id="1.20.120.720">
    <property type="entry name" value="Myosin VI head, motor domain, U50 subdomain"/>
    <property type="match status" value="1"/>
</dbReference>
<dbReference type="InterPro" id="IPR001609">
    <property type="entry name" value="Myosin_head_motor_dom-like"/>
</dbReference>
<evidence type="ECO:0000256" key="5">
    <source>
        <dbReference type="ARBA" id="ARBA00023203"/>
    </source>
</evidence>
<evidence type="ECO:0000256" key="3">
    <source>
        <dbReference type="ARBA" id="ARBA00023123"/>
    </source>
</evidence>
<dbReference type="FunFam" id="1.10.10.820:FF:000001">
    <property type="entry name" value="Myosin heavy chain"/>
    <property type="match status" value="1"/>
</dbReference>
<feature type="compositionally biased region" description="Low complexity" evidence="8">
    <location>
        <begin position="17"/>
        <end position="28"/>
    </location>
</feature>
<feature type="compositionally biased region" description="Low complexity" evidence="8">
    <location>
        <begin position="765"/>
        <end position="774"/>
    </location>
</feature>
<reference evidence="10" key="1">
    <citation type="submission" date="2022-12" db="EMBL/GenBank/DDBJ databases">
        <authorList>
            <person name="Webb A."/>
        </authorList>
    </citation>
    <scope>NUCLEOTIDE SEQUENCE</scope>
    <source>
        <strain evidence="10">Hp1</strain>
    </source>
</reference>
<evidence type="ECO:0000313" key="10">
    <source>
        <dbReference type="EMBL" id="CAI5708211.1"/>
    </source>
</evidence>
<feature type="binding site" evidence="6">
    <location>
        <begin position="200"/>
        <end position="207"/>
    </location>
    <ligand>
        <name>ATP</name>
        <dbReference type="ChEBI" id="CHEBI:30616"/>
    </ligand>
</feature>
<dbReference type="PANTHER" id="PTHR13140:SF845">
    <property type="entry name" value="MYOSIN-LIKE PROTEIN"/>
    <property type="match status" value="1"/>
</dbReference>
<accession>A0AAV0SUJ4</accession>
<dbReference type="GO" id="GO:0000146">
    <property type="term" value="F:microfilament motor activity"/>
    <property type="evidence" value="ECO:0007669"/>
    <property type="project" value="TreeGrafter"/>
</dbReference>
<name>A0AAV0SUJ4_HYABA</name>
<dbReference type="PRINTS" id="PR00193">
    <property type="entry name" value="MYOSINHEAVY"/>
</dbReference>
<evidence type="ECO:0000256" key="1">
    <source>
        <dbReference type="ARBA" id="ARBA00022741"/>
    </source>
</evidence>
<dbReference type="Pfam" id="PF00063">
    <property type="entry name" value="Myosin_head"/>
    <property type="match status" value="2"/>
</dbReference>
<keyword evidence="7" id="KW-0175">Coiled coil</keyword>
<keyword evidence="5 6" id="KW-0009">Actin-binding</keyword>
<dbReference type="SMART" id="SM00242">
    <property type="entry name" value="MYSc"/>
    <property type="match status" value="1"/>
</dbReference>
<dbReference type="PROSITE" id="PS50096">
    <property type="entry name" value="IQ"/>
    <property type="match status" value="1"/>
</dbReference>
<organism evidence="10 11">
    <name type="scientific">Hyaloperonospora brassicae</name>
    <name type="common">Brassica downy mildew</name>
    <name type="synonym">Peronospora brassicae</name>
    <dbReference type="NCBI Taxonomy" id="162125"/>
    <lineage>
        <taxon>Eukaryota</taxon>
        <taxon>Sar</taxon>
        <taxon>Stramenopiles</taxon>
        <taxon>Oomycota</taxon>
        <taxon>Peronosporomycetes</taxon>
        <taxon>Peronosporales</taxon>
        <taxon>Peronosporaceae</taxon>
        <taxon>Hyaloperonospora</taxon>
    </lineage>
</organism>
<evidence type="ECO:0000256" key="2">
    <source>
        <dbReference type="ARBA" id="ARBA00022840"/>
    </source>
</evidence>
<dbReference type="GO" id="GO:0007015">
    <property type="term" value="P:actin filament organization"/>
    <property type="evidence" value="ECO:0007669"/>
    <property type="project" value="TreeGrafter"/>
</dbReference>
<dbReference type="Gene3D" id="3.40.850.10">
    <property type="entry name" value="Kinesin motor domain"/>
    <property type="match status" value="1"/>
</dbReference>
<keyword evidence="4 6" id="KW-0505">Motor protein</keyword>
<feature type="coiled-coil region" evidence="7">
    <location>
        <begin position="1145"/>
        <end position="1200"/>
    </location>
</feature>
<comment type="similarity">
    <text evidence="6">Belongs to the TRAFAC class myosin-kinesin ATPase superfamily. Myosin family.</text>
</comment>
<keyword evidence="2 6" id="KW-0067">ATP-binding</keyword>
<evidence type="ECO:0000256" key="8">
    <source>
        <dbReference type="SAM" id="MobiDB-lite"/>
    </source>
</evidence>
<proteinExistence type="inferred from homology"/>
<dbReference type="Proteomes" id="UP001162031">
    <property type="component" value="Unassembled WGS sequence"/>
</dbReference>
<dbReference type="Gene3D" id="1.20.58.530">
    <property type="match status" value="1"/>
</dbReference>
<keyword evidence="11" id="KW-1185">Reference proteome</keyword>
<keyword evidence="3 6" id="KW-0518">Myosin</keyword>
<evidence type="ECO:0000313" key="11">
    <source>
        <dbReference type="Proteomes" id="UP001162031"/>
    </source>
</evidence>
<dbReference type="PROSITE" id="PS51456">
    <property type="entry name" value="MYOSIN_MOTOR"/>
    <property type="match status" value="1"/>
</dbReference>
<evidence type="ECO:0000256" key="4">
    <source>
        <dbReference type="ARBA" id="ARBA00023175"/>
    </source>
</evidence>
<dbReference type="InterPro" id="IPR027417">
    <property type="entry name" value="P-loop_NTPase"/>
</dbReference>
<dbReference type="PANTHER" id="PTHR13140">
    <property type="entry name" value="MYOSIN"/>
    <property type="match status" value="1"/>
</dbReference>
<gene>
    <name evidence="10" type="ORF">HBR001_LOCUS35</name>
</gene>
<feature type="domain" description="Myosin motor" evidence="9">
    <location>
        <begin position="105"/>
        <end position="913"/>
    </location>
</feature>
<comment type="caution">
    <text evidence="10">The sequence shown here is derived from an EMBL/GenBank/DDBJ whole genome shotgun (WGS) entry which is preliminary data.</text>
</comment>
<dbReference type="GO" id="GO:0016020">
    <property type="term" value="C:membrane"/>
    <property type="evidence" value="ECO:0007669"/>
    <property type="project" value="TreeGrafter"/>
</dbReference>
<evidence type="ECO:0000256" key="7">
    <source>
        <dbReference type="SAM" id="Coils"/>
    </source>
</evidence>
<dbReference type="EMBL" id="CANTFL010000003">
    <property type="protein sequence ID" value="CAI5708211.1"/>
    <property type="molecule type" value="Genomic_DNA"/>
</dbReference>
<dbReference type="GO" id="GO:0005524">
    <property type="term" value="F:ATP binding"/>
    <property type="evidence" value="ECO:0007669"/>
    <property type="project" value="UniProtKB-UniRule"/>
</dbReference>
<evidence type="ECO:0000256" key="6">
    <source>
        <dbReference type="PROSITE-ProRule" id="PRU00782"/>
    </source>
</evidence>
<sequence length="1316" mass="149503">MAFTSGGDCATPRQSKALAASAPETSEAPPAVQLRVGELYWKQEGPYGWALGHVSSFDRKQQTATFCLIDEATGERLCPSEALPEVEQLVDLSQSLLLAANPLFSTAADMTSLRHLHEAALAKNLEDRSALQNQRPYTFMANVLIAVNPLRHLSEPDKMLFVGQPLDKCPPHPYNVAENAYRQLCAVRAVMQNQSIIISGESGSGKTETSKIILDFLTMRAVHSPALSSSMSCTSDEDMEPEPELTAASRTVIGCMGPPRSSTLAMSYPQSSGKGKLSPVAVGERLMETIPILESFGNAKTHRNHNSSRFGKYMRLQFANETHELSGASIDTYLLEKSRLVFQPQGERNFHVFYELLHSDDTACLEKTFHLKPKQPEAYAYLNQSGCLRSDLIDDAENFQNLKSALQFIGIRESTQHAIFRLVAGLLHMGNITISQEDTEEGETACIRQNDVESQEAVRHASELLGVSSEQLTDSILLKRIMTRGSRRNSIYFIKRDVRNAVYSRDTIAKTIYEHTFTWLMWKCAAALDYDSFRSDVVPYIGVLDIFGFEDFEPKNRNSFEQLLINYANETLQSLFNTCIFEAEQELYTSEHIYHPTNQSLLFPFPLAGQVPAAKDADNGVGFLARQAAPSGDLVAYSDNRECLNLMASRHGGLFATIDNVSRLPMPSDRQLNERLHTLFKRHPCFPTPHPKDVRDTFLIRHYAGTVSYTISSFVDKNNNIVSDQFEELLKSSSSRVLQDLTGNTHNSNRARSGSITSTKSTELSPLRSSSASSKRLKGGSTSNLFSTQMKGLTTELEGTSCSFVRCIKPNTLMQTGVFDRPFVVEQLRCSGTVQACEVLRVGLPTRILYAEVVDVYRNLLPHEVFCQFDSNDKLFTQAILWAYDFPPAAYRLGDTRLFFCTGKIDLLDKLLTPAPVSTENLGKQLLLYLRKKRWISLTTAVFAFNAFKRVFQEVRYRRRATMIQCLVRQHLARKRVRRIRVHRRINKFWTRMSRQAQIMRAYQDRPEDKMVLLDKLLAKSYLPVQQRWLLKWLGPLQRVIYLQKRWKKITAQHMAKRGFLWLYERVRRTRSALLVQSQVRAMIAKTRFLKLKKKALARSRWHAAYLKTRVFCLFNRQLRRIHVDRLEKDNASLVQSLTAVSGQMSKAQEEARTVKLQLKQLQVSHHEVKIEAKQQRKRVEELELVLQARRSEIAELRRQAKRDCGLVERIIRFFTCNSVISPPSSPLGMVTPSRLPTLKQQAQSASEETFDKAEPIVWATPLSEVVMNLQEEDGSAAKRRMNAIAESEEPTLALEEEEFRIKDADMLWSVSRYMF</sequence>
<feature type="region of interest" description="Actin-binding" evidence="6">
    <location>
        <begin position="790"/>
        <end position="812"/>
    </location>
</feature>
<dbReference type="Gene3D" id="1.20.5.4820">
    <property type="match status" value="1"/>
</dbReference>
<dbReference type="GO" id="GO:0016459">
    <property type="term" value="C:myosin complex"/>
    <property type="evidence" value="ECO:0007669"/>
    <property type="project" value="UniProtKB-KW"/>
</dbReference>
<dbReference type="GO" id="GO:0005737">
    <property type="term" value="C:cytoplasm"/>
    <property type="evidence" value="ECO:0007669"/>
    <property type="project" value="TreeGrafter"/>
</dbReference>
<dbReference type="Gene3D" id="1.10.10.820">
    <property type="match status" value="1"/>
</dbReference>
<keyword evidence="1 6" id="KW-0547">Nucleotide-binding</keyword>
<dbReference type="InterPro" id="IPR036961">
    <property type="entry name" value="Kinesin_motor_dom_sf"/>
</dbReference>
<evidence type="ECO:0000259" key="9">
    <source>
        <dbReference type="PROSITE" id="PS51456"/>
    </source>
</evidence>